<dbReference type="Proteomes" id="UP001598138">
    <property type="component" value="Unassembled WGS sequence"/>
</dbReference>
<keyword evidence="4" id="KW-1185">Reference proteome</keyword>
<evidence type="ECO:0000259" key="2">
    <source>
        <dbReference type="PROSITE" id="PS01124"/>
    </source>
</evidence>
<dbReference type="InterPro" id="IPR018060">
    <property type="entry name" value="HTH_AraC"/>
</dbReference>
<dbReference type="EMBL" id="JBBKXZ010000002">
    <property type="protein sequence ID" value="MFD3394416.1"/>
    <property type="molecule type" value="Genomic_DNA"/>
</dbReference>
<protein>
    <recommendedName>
        <fullName evidence="2">HTH araC/xylS-type domain-containing protein</fullName>
    </recommendedName>
</protein>
<dbReference type="PROSITE" id="PS01124">
    <property type="entry name" value="HTH_ARAC_FAMILY_2"/>
    <property type="match status" value="1"/>
</dbReference>
<dbReference type="SMART" id="SM00342">
    <property type="entry name" value="HTH_ARAC"/>
    <property type="match status" value="1"/>
</dbReference>
<sequence length="279" mass="31638">MPFYLGPVENKLEEIHQVFQAQSLVNYVSHAGIVPIKIISLLKLASVGGYAIAGIILLAKFISQNSKAFYQKNKLILNWLIADATIRFVSLICVIAYATGKISFNNLNFSYADLLMHLDATFNVIVVFLYPYLLDGPQFTSLVHRLNDGDRIPEADENLQKLQKYQQISINLEQILEEDAIFLNPQLVQEHVANRLQISVRELSRTISYVYGLSFPDFINTWRIQYLVEKRKSNDAWRSYSLEVLAESGGFGSRQGLSNATNRLYQTSPGKYFGSNEAE</sequence>
<evidence type="ECO:0000313" key="4">
    <source>
        <dbReference type="Proteomes" id="UP001598138"/>
    </source>
</evidence>
<dbReference type="Gene3D" id="1.10.10.60">
    <property type="entry name" value="Homeodomain-like"/>
    <property type="match status" value="1"/>
</dbReference>
<feature type="transmembrane region" description="Helical" evidence="1">
    <location>
        <begin position="75"/>
        <end position="99"/>
    </location>
</feature>
<keyword evidence="1" id="KW-1133">Transmembrane helix</keyword>
<organism evidence="3 4">
    <name type="scientific">Aquirufa avitistagni</name>
    <dbReference type="NCBI Taxonomy" id="3104728"/>
    <lineage>
        <taxon>Bacteria</taxon>
        <taxon>Pseudomonadati</taxon>
        <taxon>Bacteroidota</taxon>
        <taxon>Cytophagia</taxon>
        <taxon>Cytophagales</taxon>
        <taxon>Flectobacillaceae</taxon>
        <taxon>Aquirufa</taxon>
    </lineage>
</organism>
<feature type="transmembrane region" description="Helical" evidence="1">
    <location>
        <begin position="44"/>
        <end position="63"/>
    </location>
</feature>
<evidence type="ECO:0000256" key="1">
    <source>
        <dbReference type="SAM" id="Phobius"/>
    </source>
</evidence>
<gene>
    <name evidence="3" type="ORF">U0R10_07280</name>
</gene>
<feature type="domain" description="HTH araC/xylS-type" evidence="2">
    <location>
        <begin position="166"/>
        <end position="275"/>
    </location>
</feature>
<keyword evidence="1" id="KW-0472">Membrane</keyword>
<comment type="caution">
    <text evidence="3">The sequence shown here is derived from an EMBL/GenBank/DDBJ whole genome shotgun (WGS) entry which is preliminary data.</text>
</comment>
<dbReference type="RefSeq" id="WP_377983298.1">
    <property type="nucleotide sequence ID" value="NZ_JBBKXZ010000002.1"/>
</dbReference>
<evidence type="ECO:0000313" key="3">
    <source>
        <dbReference type="EMBL" id="MFD3394416.1"/>
    </source>
</evidence>
<keyword evidence="1" id="KW-0812">Transmembrane</keyword>
<reference evidence="3 4" key="1">
    <citation type="submission" date="2024-03" db="EMBL/GenBank/DDBJ databases">
        <title>Aquirufa genome sequencing.</title>
        <authorList>
            <person name="Pitt A."/>
            <person name="Hahn M.W."/>
        </authorList>
    </citation>
    <scope>NUCLEOTIDE SEQUENCE [LARGE SCALE GENOMIC DNA]</scope>
    <source>
        <strain evidence="3 4">OSTEICH-129V</strain>
    </source>
</reference>
<feature type="transmembrane region" description="Helical" evidence="1">
    <location>
        <begin position="114"/>
        <end position="134"/>
    </location>
</feature>
<proteinExistence type="predicted"/>
<name>A0ABW6DBY0_9BACT</name>
<accession>A0ABW6DBY0</accession>